<dbReference type="Gene3D" id="3.40.462.20">
    <property type="match status" value="1"/>
</dbReference>
<evidence type="ECO:0000256" key="1">
    <source>
        <dbReference type="ARBA" id="ARBA00001974"/>
    </source>
</evidence>
<protein>
    <submittedName>
        <fullName evidence="8">6-hydroxy-D-nicotine oxidase</fullName>
        <ecNumber evidence="8">1.5.3.6</ecNumber>
    </submittedName>
</protein>
<evidence type="ECO:0000256" key="4">
    <source>
        <dbReference type="ARBA" id="ARBA00022827"/>
    </source>
</evidence>
<dbReference type="SUPFAM" id="SSF56176">
    <property type="entry name" value="FAD-binding/transporter-associated domain-like"/>
    <property type="match status" value="1"/>
</dbReference>
<evidence type="ECO:0000313" key="8">
    <source>
        <dbReference type="EMBL" id="UGS36005.1"/>
    </source>
</evidence>
<dbReference type="Pfam" id="PF01565">
    <property type="entry name" value="FAD_binding_4"/>
    <property type="match status" value="1"/>
</dbReference>
<organism evidence="8 9">
    <name type="scientific">Capillimicrobium parvum</name>
    <dbReference type="NCBI Taxonomy" id="2884022"/>
    <lineage>
        <taxon>Bacteria</taxon>
        <taxon>Bacillati</taxon>
        <taxon>Actinomycetota</taxon>
        <taxon>Thermoleophilia</taxon>
        <taxon>Solirubrobacterales</taxon>
        <taxon>Capillimicrobiaceae</taxon>
        <taxon>Capillimicrobium</taxon>
    </lineage>
</organism>
<keyword evidence="4" id="KW-0274">FAD</keyword>
<keyword evidence="5 8" id="KW-0560">Oxidoreductase</keyword>
<dbReference type="PROSITE" id="PS51387">
    <property type="entry name" value="FAD_PCMH"/>
    <property type="match status" value="1"/>
</dbReference>
<dbReference type="GO" id="GO:0018530">
    <property type="term" value="F:(R)-6-hydroxynicotine oxidase activity"/>
    <property type="evidence" value="ECO:0007669"/>
    <property type="project" value="UniProtKB-EC"/>
</dbReference>
<reference evidence="8" key="1">
    <citation type="journal article" date="2022" name="Int. J. Syst. Evol. Microbiol.">
        <title>Pseudomonas aegrilactucae sp. nov. and Pseudomonas morbosilactucae sp. nov., pathogens causing bacterial rot of lettuce in Japan.</title>
        <authorList>
            <person name="Sawada H."/>
            <person name="Fujikawa T."/>
            <person name="Satou M."/>
        </authorList>
    </citation>
    <scope>NUCLEOTIDE SEQUENCE</scope>
    <source>
        <strain evidence="8">0166_1</strain>
    </source>
</reference>
<dbReference type="Gene3D" id="3.30.465.10">
    <property type="match status" value="1"/>
</dbReference>
<name>A0A9E6XX36_9ACTN</name>
<comment type="cofactor">
    <cofactor evidence="1">
        <name>FAD</name>
        <dbReference type="ChEBI" id="CHEBI:57692"/>
    </cofactor>
</comment>
<dbReference type="KEGG" id="sbae:DSM104329_02402"/>
<dbReference type="GO" id="GO:0071949">
    <property type="term" value="F:FAD binding"/>
    <property type="evidence" value="ECO:0007669"/>
    <property type="project" value="InterPro"/>
</dbReference>
<gene>
    <name evidence="8" type="ORF">DSM104329_02402</name>
</gene>
<dbReference type="InterPro" id="IPR016166">
    <property type="entry name" value="FAD-bd_PCMH"/>
</dbReference>
<sequence>MIGPADAGYDEARVGWNAMIDRRPAAVLRCAGEDDVVAGLAFARERGLVVAVRGGGHSVAGKSTCDDGLVIDLGAMNAVEVDPERRTVTVGGGALLRDVDRACRRHGLVTPAGVVSHTGVGGLALGGGVGWLTRKYGLTCDNLISARVVLADGSRVTASETMLPELHWGLRGGGGNFGVVTEFTFRCHPLPPAIPVGITIWPIDAAGTVLEAYRGQVFEQPDAWKATAFAMRIPEMDGMDPALFGRPALMVLQVWADDDLPAAQRALRPLLDAARPVHSTLAPMPYLDLQTIDDAVSGHGKANYTKGGYLDDLGDGVVEALVVGASELPNDQSVIEVIPHGGAQLRVAESDSAFSDRAAAYSFNVYYRWALHEYAGEHIALARQAYRRIEPHASGGVYTNFFSEDDGADRVVAAYGEAKYRRLSRLKAQVDPQNVFSLNGNIRPAPPGTPDAELLTTTKRGPT</sequence>
<evidence type="ECO:0000256" key="6">
    <source>
        <dbReference type="SAM" id="MobiDB-lite"/>
    </source>
</evidence>
<feature type="region of interest" description="Disordered" evidence="6">
    <location>
        <begin position="441"/>
        <end position="463"/>
    </location>
</feature>
<dbReference type="InterPro" id="IPR016167">
    <property type="entry name" value="FAD-bd_PCMH_sub1"/>
</dbReference>
<dbReference type="InterPro" id="IPR050416">
    <property type="entry name" value="FAD-linked_Oxidoreductase"/>
</dbReference>
<evidence type="ECO:0000256" key="2">
    <source>
        <dbReference type="ARBA" id="ARBA00005466"/>
    </source>
</evidence>
<dbReference type="EMBL" id="CP087164">
    <property type="protein sequence ID" value="UGS36005.1"/>
    <property type="molecule type" value="Genomic_DNA"/>
</dbReference>
<feature type="domain" description="FAD-binding PCMH-type" evidence="7">
    <location>
        <begin position="20"/>
        <end position="190"/>
    </location>
</feature>
<dbReference type="InterPro" id="IPR006094">
    <property type="entry name" value="Oxid_FAD_bind_N"/>
</dbReference>
<proteinExistence type="inferred from homology"/>
<dbReference type="PROSITE" id="PS00862">
    <property type="entry name" value="OX2_COVAL_FAD"/>
    <property type="match status" value="1"/>
</dbReference>
<dbReference type="Proteomes" id="UP001162834">
    <property type="component" value="Chromosome"/>
</dbReference>
<accession>A0A9E6XX36</accession>
<dbReference type="Gene3D" id="3.30.43.10">
    <property type="entry name" value="Uridine Diphospho-n-acetylenolpyruvylglucosamine Reductase, domain 2"/>
    <property type="match status" value="1"/>
</dbReference>
<evidence type="ECO:0000313" key="9">
    <source>
        <dbReference type="Proteomes" id="UP001162834"/>
    </source>
</evidence>
<comment type="similarity">
    <text evidence="2">Belongs to the oxygen-dependent FAD-linked oxidoreductase family.</text>
</comment>
<dbReference type="InterPro" id="IPR006093">
    <property type="entry name" value="Oxy_OxRdtase_FAD_BS"/>
</dbReference>
<evidence type="ECO:0000256" key="5">
    <source>
        <dbReference type="ARBA" id="ARBA00023002"/>
    </source>
</evidence>
<keyword evidence="9" id="KW-1185">Reference proteome</keyword>
<evidence type="ECO:0000256" key="3">
    <source>
        <dbReference type="ARBA" id="ARBA00022630"/>
    </source>
</evidence>
<dbReference type="AlphaFoldDB" id="A0A9E6XX36"/>
<dbReference type="InterPro" id="IPR012951">
    <property type="entry name" value="BBE"/>
</dbReference>
<keyword evidence="3" id="KW-0285">Flavoprotein</keyword>
<evidence type="ECO:0000259" key="7">
    <source>
        <dbReference type="PROSITE" id="PS51387"/>
    </source>
</evidence>
<dbReference type="Pfam" id="PF08031">
    <property type="entry name" value="BBE"/>
    <property type="match status" value="1"/>
</dbReference>
<dbReference type="PANTHER" id="PTHR42973:SF39">
    <property type="entry name" value="FAD-BINDING PCMH-TYPE DOMAIN-CONTAINING PROTEIN"/>
    <property type="match status" value="1"/>
</dbReference>
<dbReference type="PANTHER" id="PTHR42973">
    <property type="entry name" value="BINDING OXIDOREDUCTASE, PUTATIVE (AFU_ORTHOLOGUE AFUA_1G17690)-RELATED"/>
    <property type="match status" value="1"/>
</dbReference>
<dbReference type="InterPro" id="IPR016169">
    <property type="entry name" value="FAD-bd_PCMH_sub2"/>
</dbReference>
<dbReference type="InterPro" id="IPR036318">
    <property type="entry name" value="FAD-bd_PCMH-like_sf"/>
</dbReference>
<dbReference type="EC" id="1.5.3.6" evidence="8"/>